<comment type="function">
    <text evidence="10">Catalyzes the NADPH-dependent reduction of ketopantoate into pantoic acid.</text>
</comment>
<dbReference type="InterPro" id="IPR008927">
    <property type="entry name" value="6-PGluconate_DH-like_C_sf"/>
</dbReference>
<dbReference type="InterPro" id="IPR013332">
    <property type="entry name" value="KPR_N"/>
</dbReference>
<dbReference type="InterPro" id="IPR013328">
    <property type="entry name" value="6PGD_dom2"/>
</dbReference>
<accession>A0ABQ6E248</accession>
<dbReference type="Pfam" id="PF08546">
    <property type="entry name" value="ApbA_C"/>
    <property type="match status" value="1"/>
</dbReference>
<gene>
    <name evidence="13" type="primary">panE</name>
    <name evidence="13" type="ORF">GCM10007916_24590</name>
</gene>
<organism evidence="13 14">
    <name type="scientific">Psychromonas marina</name>
    <dbReference type="NCBI Taxonomy" id="88364"/>
    <lineage>
        <taxon>Bacteria</taxon>
        <taxon>Pseudomonadati</taxon>
        <taxon>Pseudomonadota</taxon>
        <taxon>Gammaproteobacteria</taxon>
        <taxon>Alteromonadales</taxon>
        <taxon>Psychromonadaceae</taxon>
        <taxon>Psychromonas</taxon>
    </lineage>
</organism>
<dbReference type="SUPFAM" id="SSF51735">
    <property type="entry name" value="NAD(P)-binding Rossmann-fold domains"/>
    <property type="match status" value="1"/>
</dbReference>
<evidence type="ECO:0000256" key="9">
    <source>
        <dbReference type="ARBA" id="ARBA00048793"/>
    </source>
</evidence>
<evidence type="ECO:0000256" key="2">
    <source>
        <dbReference type="ARBA" id="ARBA00007870"/>
    </source>
</evidence>
<comment type="pathway">
    <text evidence="1 10">Cofactor biosynthesis; (R)-pantothenate biosynthesis; (R)-pantoate from 3-methyl-2-oxobutanoate: step 2/2.</text>
</comment>
<evidence type="ECO:0000256" key="7">
    <source>
        <dbReference type="ARBA" id="ARBA00023002"/>
    </source>
</evidence>
<dbReference type="SUPFAM" id="SSF48179">
    <property type="entry name" value="6-phosphogluconate dehydrogenase C-terminal domain-like"/>
    <property type="match status" value="1"/>
</dbReference>
<dbReference type="PANTHER" id="PTHR43765:SF2">
    <property type="entry name" value="2-DEHYDROPANTOATE 2-REDUCTASE"/>
    <property type="match status" value="1"/>
</dbReference>
<evidence type="ECO:0000256" key="8">
    <source>
        <dbReference type="ARBA" id="ARBA00032024"/>
    </source>
</evidence>
<dbReference type="PANTHER" id="PTHR43765">
    <property type="entry name" value="2-DEHYDROPANTOATE 2-REDUCTASE-RELATED"/>
    <property type="match status" value="1"/>
</dbReference>
<evidence type="ECO:0000256" key="6">
    <source>
        <dbReference type="ARBA" id="ARBA00022857"/>
    </source>
</evidence>
<dbReference type="InterPro" id="IPR036291">
    <property type="entry name" value="NAD(P)-bd_dom_sf"/>
</dbReference>
<feature type="domain" description="Ketopantoate reductase C-terminal" evidence="12">
    <location>
        <begin position="169"/>
        <end position="292"/>
    </location>
</feature>
<evidence type="ECO:0000259" key="12">
    <source>
        <dbReference type="Pfam" id="PF08546"/>
    </source>
</evidence>
<evidence type="ECO:0000256" key="5">
    <source>
        <dbReference type="ARBA" id="ARBA00022655"/>
    </source>
</evidence>
<evidence type="ECO:0000256" key="4">
    <source>
        <dbReference type="ARBA" id="ARBA00019465"/>
    </source>
</evidence>
<dbReference type="Gene3D" id="3.40.50.720">
    <property type="entry name" value="NAD(P)-binding Rossmann-like Domain"/>
    <property type="match status" value="1"/>
</dbReference>
<dbReference type="NCBIfam" id="TIGR00745">
    <property type="entry name" value="apbA_panE"/>
    <property type="match status" value="1"/>
</dbReference>
<keyword evidence="14" id="KW-1185">Reference proteome</keyword>
<sequence>MWQIIGSGAIGCLWAANLLKTGQQVHLVSRTKMLTTALQYQNLQGHKEVYACSNSTTLVKQNGPILVCVKAPQVKQALLQQRKNISDDHVIILMHNGMGSAEQVAEVFPNNPIICATTANASLVNGPLNITQTGLGITYLGAFNRPAQRYSDLAMTLNNALGNSHWCEDIQQKLWLKLIINIAINPLTAIHQVNNGKLIHAPFQEQIKTIIDEAMPVLDELKLEFGRDELLQTINKVINATAVNYSSMNRDIHFQRATENDYISGYLIKKASQYNIETPFITSLYEQVKVLESRSLIQ</sequence>
<protein>
    <recommendedName>
        <fullName evidence="4 10">2-dehydropantoate 2-reductase</fullName>
        <ecNumber evidence="3 10">1.1.1.169</ecNumber>
    </recommendedName>
    <alternativeName>
        <fullName evidence="8 10">Ketopantoate reductase</fullName>
    </alternativeName>
</protein>
<dbReference type="InterPro" id="IPR050838">
    <property type="entry name" value="Ketopantoate_reductase"/>
</dbReference>
<dbReference type="EC" id="1.1.1.169" evidence="3 10"/>
<dbReference type="RefSeq" id="WP_284204505.1">
    <property type="nucleotide sequence ID" value="NZ_BSPQ01000013.1"/>
</dbReference>
<evidence type="ECO:0000259" key="11">
    <source>
        <dbReference type="Pfam" id="PF02558"/>
    </source>
</evidence>
<evidence type="ECO:0000256" key="10">
    <source>
        <dbReference type="RuleBase" id="RU362068"/>
    </source>
</evidence>
<keyword evidence="5 10" id="KW-0566">Pantothenate biosynthesis</keyword>
<feature type="domain" description="Ketopantoate reductase N-terminal" evidence="11">
    <location>
        <begin position="3"/>
        <end position="144"/>
    </location>
</feature>
<comment type="similarity">
    <text evidence="2 10">Belongs to the ketopantoate reductase family.</text>
</comment>
<proteinExistence type="inferred from homology"/>
<keyword evidence="7 10" id="KW-0560">Oxidoreductase</keyword>
<name>A0ABQ6E248_9GAMM</name>
<reference evidence="14" key="1">
    <citation type="journal article" date="2019" name="Int. J. Syst. Evol. Microbiol.">
        <title>The Global Catalogue of Microorganisms (GCM) 10K type strain sequencing project: providing services to taxonomists for standard genome sequencing and annotation.</title>
        <authorList>
            <consortium name="The Broad Institute Genomics Platform"/>
            <consortium name="The Broad Institute Genome Sequencing Center for Infectious Disease"/>
            <person name="Wu L."/>
            <person name="Ma J."/>
        </authorList>
    </citation>
    <scope>NUCLEOTIDE SEQUENCE [LARGE SCALE GENOMIC DNA]</scope>
    <source>
        <strain evidence="14">NBRC 103166</strain>
    </source>
</reference>
<dbReference type="Gene3D" id="1.10.1040.10">
    <property type="entry name" value="N-(1-d-carboxylethyl)-l-norvaline Dehydrogenase, domain 2"/>
    <property type="match status" value="1"/>
</dbReference>
<evidence type="ECO:0000313" key="13">
    <source>
        <dbReference type="EMBL" id="GLS91390.1"/>
    </source>
</evidence>
<comment type="catalytic activity">
    <reaction evidence="9 10">
        <text>(R)-pantoate + NADP(+) = 2-dehydropantoate + NADPH + H(+)</text>
        <dbReference type="Rhea" id="RHEA:16233"/>
        <dbReference type="ChEBI" id="CHEBI:11561"/>
        <dbReference type="ChEBI" id="CHEBI:15378"/>
        <dbReference type="ChEBI" id="CHEBI:15980"/>
        <dbReference type="ChEBI" id="CHEBI:57783"/>
        <dbReference type="ChEBI" id="CHEBI:58349"/>
        <dbReference type="EC" id="1.1.1.169"/>
    </reaction>
</comment>
<dbReference type="EMBL" id="BSPQ01000013">
    <property type="protein sequence ID" value="GLS91390.1"/>
    <property type="molecule type" value="Genomic_DNA"/>
</dbReference>
<dbReference type="InterPro" id="IPR003710">
    <property type="entry name" value="ApbA"/>
</dbReference>
<keyword evidence="6 10" id="KW-0521">NADP</keyword>
<evidence type="ECO:0000256" key="3">
    <source>
        <dbReference type="ARBA" id="ARBA00013014"/>
    </source>
</evidence>
<evidence type="ECO:0000313" key="14">
    <source>
        <dbReference type="Proteomes" id="UP001157353"/>
    </source>
</evidence>
<dbReference type="Proteomes" id="UP001157353">
    <property type="component" value="Unassembled WGS sequence"/>
</dbReference>
<comment type="caution">
    <text evidence="13">The sequence shown here is derived from an EMBL/GenBank/DDBJ whole genome shotgun (WGS) entry which is preliminary data.</text>
</comment>
<dbReference type="Pfam" id="PF02558">
    <property type="entry name" value="ApbA"/>
    <property type="match status" value="1"/>
</dbReference>
<dbReference type="InterPro" id="IPR013752">
    <property type="entry name" value="KPA_reductase"/>
</dbReference>
<evidence type="ECO:0000256" key="1">
    <source>
        <dbReference type="ARBA" id="ARBA00004994"/>
    </source>
</evidence>